<feature type="compositionally biased region" description="Low complexity" evidence="4">
    <location>
        <begin position="571"/>
        <end position="593"/>
    </location>
</feature>
<dbReference type="InterPro" id="IPR013889">
    <property type="entry name" value="Karyogamy_KAR9"/>
</dbReference>
<feature type="compositionally biased region" description="Low complexity" evidence="4">
    <location>
        <begin position="527"/>
        <end position="539"/>
    </location>
</feature>
<dbReference type="InterPro" id="IPR036534">
    <property type="entry name" value="GAR_dom_sf"/>
</dbReference>
<feature type="region of interest" description="Disordered" evidence="4">
    <location>
        <begin position="200"/>
        <end position="220"/>
    </location>
</feature>
<evidence type="ECO:0000256" key="2">
    <source>
        <dbReference type="ARBA" id="ARBA00022490"/>
    </source>
</evidence>
<dbReference type="GO" id="GO:0030473">
    <property type="term" value="P:nuclear migration along microtubule"/>
    <property type="evidence" value="ECO:0007669"/>
    <property type="project" value="TreeGrafter"/>
</dbReference>
<feature type="compositionally biased region" description="Low complexity" evidence="4">
    <location>
        <begin position="604"/>
        <end position="619"/>
    </location>
</feature>
<organism evidence="6 7">
    <name type="scientific">Gigaspora rosea</name>
    <dbReference type="NCBI Taxonomy" id="44941"/>
    <lineage>
        <taxon>Eukaryota</taxon>
        <taxon>Fungi</taxon>
        <taxon>Fungi incertae sedis</taxon>
        <taxon>Mucoromycota</taxon>
        <taxon>Glomeromycotina</taxon>
        <taxon>Glomeromycetes</taxon>
        <taxon>Diversisporales</taxon>
        <taxon>Gigasporaceae</taxon>
        <taxon>Gigaspora</taxon>
    </lineage>
</organism>
<feature type="domain" description="GAR" evidence="5">
    <location>
        <begin position="735"/>
        <end position="813"/>
    </location>
</feature>
<dbReference type="InterPro" id="IPR003108">
    <property type="entry name" value="GAR_dom"/>
</dbReference>
<evidence type="ECO:0000256" key="1">
    <source>
        <dbReference type="ARBA" id="ARBA00004245"/>
    </source>
</evidence>
<accession>A0A397VV54</accession>
<protein>
    <recommendedName>
        <fullName evidence="5">GAR domain-containing protein</fullName>
    </recommendedName>
</protein>
<dbReference type="GO" id="GO:0005938">
    <property type="term" value="C:cell cortex"/>
    <property type="evidence" value="ECO:0007669"/>
    <property type="project" value="TreeGrafter"/>
</dbReference>
<dbReference type="PANTHER" id="PTHR37271:SF1">
    <property type="entry name" value="KARYOGAMY PROTEIN KAR9"/>
    <property type="match status" value="1"/>
</dbReference>
<feature type="compositionally biased region" description="Low complexity" evidence="4">
    <location>
        <begin position="205"/>
        <end position="218"/>
    </location>
</feature>
<dbReference type="Gene3D" id="3.30.920.20">
    <property type="entry name" value="Gas2-like domain"/>
    <property type="match status" value="1"/>
</dbReference>
<evidence type="ECO:0000313" key="6">
    <source>
        <dbReference type="EMBL" id="RIB24869.1"/>
    </source>
</evidence>
<dbReference type="Pfam" id="PF08580">
    <property type="entry name" value="KAR9"/>
    <property type="match status" value="1"/>
</dbReference>
<feature type="compositionally biased region" description="Low complexity" evidence="4">
    <location>
        <begin position="690"/>
        <end position="705"/>
    </location>
</feature>
<dbReference type="EMBL" id="QKWP01000198">
    <property type="protein sequence ID" value="RIB24869.1"/>
    <property type="molecule type" value="Genomic_DNA"/>
</dbReference>
<dbReference type="STRING" id="44941.A0A397VV54"/>
<evidence type="ECO:0000256" key="3">
    <source>
        <dbReference type="ARBA" id="ARBA00023212"/>
    </source>
</evidence>
<dbReference type="Proteomes" id="UP000266673">
    <property type="component" value="Unassembled WGS sequence"/>
</dbReference>
<dbReference type="GO" id="GO:0005816">
    <property type="term" value="C:spindle pole body"/>
    <property type="evidence" value="ECO:0007669"/>
    <property type="project" value="TreeGrafter"/>
</dbReference>
<name>A0A397VV54_9GLOM</name>
<feature type="region of interest" description="Disordered" evidence="4">
    <location>
        <begin position="464"/>
        <end position="712"/>
    </location>
</feature>
<dbReference type="GO" id="GO:0043332">
    <property type="term" value="C:mating projection tip"/>
    <property type="evidence" value="ECO:0007669"/>
    <property type="project" value="TreeGrafter"/>
</dbReference>
<keyword evidence="7" id="KW-1185">Reference proteome</keyword>
<dbReference type="GO" id="GO:0008017">
    <property type="term" value="F:microtubule binding"/>
    <property type="evidence" value="ECO:0007669"/>
    <property type="project" value="InterPro"/>
</dbReference>
<dbReference type="OrthoDB" id="5559380at2759"/>
<keyword evidence="2" id="KW-0963">Cytoplasm</keyword>
<dbReference type="AlphaFoldDB" id="A0A397VV54"/>
<reference evidence="6 7" key="1">
    <citation type="submission" date="2018-06" db="EMBL/GenBank/DDBJ databases">
        <title>Comparative genomics reveals the genomic features of Rhizophagus irregularis, R. cerebriforme, R. diaphanum and Gigaspora rosea, and their symbiotic lifestyle signature.</title>
        <authorList>
            <person name="Morin E."/>
            <person name="San Clemente H."/>
            <person name="Chen E.C.H."/>
            <person name="De La Providencia I."/>
            <person name="Hainaut M."/>
            <person name="Kuo A."/>
            <person name="Kohler A."/>
            <person name="Murat C."/>
            <person name="Tang N."/>
            <person name="Roy S."/>
            <person name="Loubradou J."/>
            <person name="Henrissat B."/>
            <person name="Grigoriev I.V."/>
            <person name="Corradi N."/>
            <person name="Roux C."/>
            <person name="Martin F.M."/>
        </authorList>
    </citation>
    <scope>NUCLEOTIDE SEQUENCE [LARGE SCALE GENOMIC DNA]</scope>
    <source>
        <strain evidence="6 7">DAOM 194757</strain>
    </source>
</reference>
<comment type="caution">
    <text evidence="6">The sequence shown here is derived from an EMBL/GenBank/DDBJ whole genome shotgun (WGS) entry which is preliminary data.</text>
</comment>
<dbReference type="PROSITE" id="PS51460">
    <property type="entry name" value="GAR"/>
    <property type="match status" value="1"/>
</dbReference>
<sequence>MSQMPEPLSTIRQTNFSSSAERLSSSDNQSFAHHVQTLYQLEAPNANIYLALSTQLPVSNLIETFHASAKQIDLWLEYANIAIFALELDVREGTNVKSVGEMDVLIHKFAPNIDLLQELSQTIFNNLKDSNDEEKRKDIQDTLDRIYADWVEAKAFFGRVKKEMSESKQRRELLDTMDLILTSIEELNTSIFEYQEQRLSGENGSDSPFPFPKLSSSPTNRNTIHINSISQTEFSSRSDVALMQLDSRLEPLSARIEYLRSRLSAPNAPSDPNGALAKKNNILSNKWDALKHEMETLREELKEDRWLGVFKQVTGNAGQMMDSLERAIRQCKDFITRAINRVDSPIPLRMLQQNKGMHLLSRSYSRESLQQQQQQQAPIQPSIALTYKNYQRLYKTFDAKRKYYVPTVTKMLTMLANGINQQMTKDRDAIKKYRSMKERWDTILDGVAEVQHDMPGIEALLDHSLVSSNSPPSSIPSSIASSPPMSPNMKPRGMFSPESGSPPIRGQQRSLSPHRIDYLESPRNNVRSPSLRSKSPSPRATSPLGGSRNYLTSTTGRSISPTPTPDRPPWNSYYNQTYNYNNLNNLNNLNNHSNGHHTINPLQGNGRPSSRSGSPIRSPLNRAISPERINPSNIPRPVTSMGITNRAPSRVGMRSFLPQPSTPQPGMVSTTRLGMISPPPMRRHHQIRATTPSSITSSMSRSITPENDDRPMTPLTERLSNMSVINDHNSKYIPLKNDPLDIEVAKIVNALPLNIRVERAPGGGGKYYFGREKKVFSCKLVNYASSNRNKVIVRVGGGSQDLDMFLLEHSLTSVRDMRY</sequence>
<gene>
    <name evidence="6" type="ORF">C2G38_2241774</name>
</gene>
<evidence type="ECO:0000313" key="7">
    <source>
        <dbReference type="Proteomes" id="UP000266673"/>
    </source>
</evidence>
<proteinExistence type="predicted"/>
<dbReference type="Pfam" id="PF02187">
    <property type="entry name" value="GAS2"/>
    <property type="match status" value="1"/>
</dbReference>
<evidence type="ECO:0000259" key="5">
    <source>
        <dbReference type="PROSITE" id="PS51460"/>
    </source>
</evidence>
<dbReference type="SUPFAM" id="SSF143575">
    <property type="entry name" value="GAS2 domain-like"/>
    <property type="match status" value="1"/>
</dbReference>
<dbReference type="GO" id="GO:0051293">
    <property type="term" value="P:establishment of spindle localization"/>
    <property type="evidence" value="ECO:0007669"/>
    <property type="project" value="TreeGrafter"/>
</dbReference>
<evidence type="ECO:0000256" key="4">
    <source>
        <dbReference type="SAM" id="MobiDB-lite"/>
    </source>
</evidence>
<feature type="compositionally biased region" description="Low complexity" evidence="4">
    <location>
        <begin position="467"/>
        <end position="489"/>
    </location>
</feature>
<dbReference type="PANTHER" id="PTHR37271">
    <property type="entry name" value="KARYOGAMY PROTEIN KAR9"/>
    <property type="match status" value="1"/>
</dbReference>
<keyword evidence="3" id="KW-0206">Cytoskeleton</keyword>
<comment type="subcellular location">
    <subcellularLocation>
        <location evidence="1">Cytoplasm</location>
        <location evidence="1">Cytoskeleton</location>
    </subcellularLocation>
</comment>
<feature type="compositionally biased region" description="Polar residues" evidence="4">
    <location>
        <begin position="549"/>
        <end position="561"/>
    </location>
</feature>